<reference evidence="1" key="1">
    <citation type="submission" date="2019-11" db="UniProtKB">
        <authorList>
            <consortium name="WormBaseParasite"/>
        </authorList>
    </citation>
    <scope>IDENTIFICATION</scope>
</reference>
<organism evidence="1">
    <name type="scientific">Mesocestoides corti</name>
    <name type="common">Flatworm</name>
    <dbReference type="NCBI Taxonomy" id="53468"/>
    <lineage>
        <taxon>Eukaryota</taxon>
        <taxon>Metazoa</taxon>
        <taxon>Spiralia</taxon>
        <taxon>Lophotrochozoa</taxon>
        <taxon>Platyhelminthes</taxon>
        <taxon>Cestoda</taxon>
        <taxon>Eucestoda</taxon>
        <taxon>Cyclophyllidea</taxon>
        <taxon>Mesocestoididae</taxon>
        <taxon>Mesocestoides</taxon>
    </lineage>
</organism>
<accession>A0A5K3F9E7</accession>
<protein>
    <submittedName>
        <fullName evidence="1">Uncharacterized protein</fullName>
    </submittedName>
</protein>
<sequence>MDFKIELSELPKCDMEGVYARTFLMTLSLCLQSRLDSRKVHSIDGRWNNLRWNHNSVYSCETNTGMVEHSRIVDILVLIHLVSSNPQMALHQVTDRVALNAEMSPRFKSQFVEASGNATQITEETKDQRWQTRPITRQLNQAVTR</sequence>
<proteinExistence type="predicted"/>
<evidence type="ECO:0000313" key="1">
    <source>
        <dbReference type="WBParaSite" id="MCU_006518-RA"/>
    </source>
</evidence>
<name>A0A5K3F9E7_MESCO</name>
<dbReference type="WBParaSite" id="MCU_006518-RA">
    <property type="protein sequence ID" value="MCU_006518-RA"/>
    <property type="gene ID" value="MCU_006518"/>
</dbReference>
<dbReference type="AlphaFoldDB" id="A0A5K3F9E7"/>